<comment type="caution">
    <text evidence="2">The sequence shown here is derived from an EMBL/GenBank/DDBJ whole genome shotgun (WGS) entry which is preliminary data.</text>
</comment>
<name>A0A1F6CIB7_HANXR</name>
<evidence type="ECO:0000259" key="1">
    <source>
        <dbReference type="Pfam" id="PF01370"/>
    </source>
</evidence>
<dbReference type="Pfam" id="PF01370">
    <property type="entry name" value="Epimerase"/>
    <property type="match status" value="1"/>
</dbReference>
<dbReference type="AlphaFoldDB" id="A0A1F6CIB7"/>
<dbReference type="Gene3D" id="3.40.50.720">
    <property type="entry name" value="NAD(P)-binding Rossmann-like Domain"/>
    <property type="match status" value="1"/>
</dbReference>
<dbReference type="Proteomes" id="UP000178606">
    <property type="component" value="Unassembled WGS sequence"/>
</dbReference>
<accession>A0A1F6CIB7</accession>
<feature type="domain" description="NAD-dependent epimerase/dehydratase" evidence="1">
    <location>
        <begin position="3"/>
        <end position="90"/>
    </location>
</feature>
<dbReference type="SUPFAM" id="SSF51735">
    <property type="entry name" value="NAD(P)-binding Rossmann-fold domains"/>
    <property type="match status" value="1"/>
</dbReference>
<evidence type="ECO:0000313" key="3">
    <source>
        <dbReference type="Proteomes" id="UP000178606"/>
    </source>
</evidence>
<organism evidence="2 3">
    <name type="scientific">Handelsmanbacteria sp. (strain RIFCSPLOWO2_12_FULL_64_10)</name>
    <dbReference type="NCBI Taxonomy" id="1817868"/>
    <lineage>
        <taxon>Bacteria</taxon>
        <taxon>Candidatus Handelsmaniibacteriota</taxon>
    </lineage>
</organism>
<proteinExistence type="predicted"/>
<dbReference type="EMBL" id="MFKF01000240">
    <property type="protein sequence ID" value="OGG49004.1"/>
    <property type="molecule type" value="Genomic_DNA"/>
</dbReference>
<sequence length="115" mass="13102">MKVLIIGGTRYMGRIAVLRLLERGDRVTVFSRGNVRPEWWDRVDHITGDRKDRADFSGKLRGRAFDAVIDTQAFEKGDVESAAEVFRGNVGRYLMVSTGSVRCMWRTPRRTSSAH</sequence>
<reference evidence="2 3" key="1">
    <citation type="journal article" date="2016" name="Nat. Commun.">
        <title>Thousands of microbial genomes shed light on interconnected biogeochemical processes in an aquifer system.</title>
        <authorList>
            <person name="Anantharaman K."/>
            <person name="Brown C.T."/>
            <person name="Hug L.A."/>
            <person name="Sharon I."/>
            <person name="Castelle C.J."/>
            <person name="Probst A.J."/>
            <person name="Thomas B.C."/>
            <person name="Singh A."/>
            <person name="Wilkins M.J."/>
            <person name="Karaoz U."/>
            <person name="Brodie E.L."/>
            <person name="Williams K.H."/>
            <person name="Hubbard S.S."/>
            <person name="Banfield J.F."/>
        </authorList>
    </citation>
    <scope>NUCLEOTIDE SEQUENCE [LARGE SCALE GENOMIC DNA]</scope>
    <source>
        <strain evidence="3">RIFCSPLOWO2_12_FULL_64_10</strain>
    </source>
</reference>
<dbReference type="InterPro" id="IPR036291">
    <property type="entry name" value="NAD(P)-bd_dom_sf"/>
</dbReference>
<gene>
    <name evidence="2" type="ORF">A3F84_14300</name>
</gene>
<protein>
    <recommendedName>
        <fullName evidence="1">NAD-dependent epimerase/dehydratase domain-containing protein</fullName>
    </recommendedName>
</protein>
<evidence type="ECO:0000313" key="2">
    <source>
        <dbReference type="EMBL" id="OGG49004.1"/>
    </source>
</evidence>
<dbReference type="InterPro" id="IPR001509">
    <property type="entry name" value="Epimerase_deHydtase"/>
</dbReference>